<feature type="signal peptide" evidence="2">
    <location>
        <begin position="1"/>
        <end position="23"/>
    </location>
</feature>
<proteinExistence type="inferred from homology"/>
<organism evidence="4 5">
    <name type="scientific">Shewanella surugensis</name>
    <dbReference type="NCBI Taxonomy" id="212020"/>
    <lineage>
        <taxon>Bacteria</taxon>
        <taxon>Pseudomonadati</taxon>
        <taxon>Pseudomonadota</taxon>
        <taxon>Gammaproteobacteria</taxon>
        <taxon>Alteromonadales</taxon>
        <taxon>Shewanellaceae</taxon>
        <taxon>Shewanella</taxon>
    </lineage>
</organism>
<keyword evidence="2" id="KW-0732">Signal</keyword>
<dbReference type="Gene3D" id="2.40.30.170">
    <property type="match status" value="1"/>
</dbReference>
<evidence type="ECO:0000256" key="1">
    <source>
        <dbReference type="ARBA" id="ARBA00009477"/>
    </source>
</evidence>
<evidence type="ECO:0000313" key="4">
    <source>
        <dbReference type="EMBL" id="MCL1123012.1"/>
    </source>
</evidence>
<name>A0ABT0L6L7_9GAMM</name>
<comment type="similarity">
    <text evidence="1">Belongs to the membrane fusion protein (MFP) (TC 8.A.1) family.</text>
</comment>
<dbReference type="NCBIfam" id="TIGR01730">
    <property type="entry name" value="RND_mfp"/>
    <property type="match status" value="1"/>
</dbReference>
<dbReference type="InterPro" id="IPR006143">
    <property type="entry name" value="RND_pump_MFP"/>
</dbReference>
<dbReference type="PROSITE" id="PS51257">
    <property type="entry name" value="PROKAR_LIPOPROTEIN"/>
    <property type="match status" value="1"/>
</dbReference>
<comment type="caution">
    <text evidence="4">The sequence shown here is derived from an EMBL/GenBank/DDBJ whole genome shotgun (WGS) entry which is preliminary data.</text>
</comment>
<dbReference type="PANTHER" id="PTHR30469:SF20">
    <property type="entry name" value="EFFLUX RND TRANSPORTER PERIPLASMIC ADAPTOR SUBUNIT"/>
    <property type="match status" value="1"/>
</dbReference>
<dbReference type="InterPro" id="IPR058647">
    <property type="entry name" value="BSH_CzcB-like"/>
</dbReference>
<dbReference type="RefSeq" id="WP_248938293.1">
    <property type="nucleotide sequence ID" value="NZ_JAKIKS010000001.1"/>
</dbReference>
<dbReference type="Gene3D" id="1.10.287.470">
    <property type="entry name" value="Helix hairpin bin"/>
    <property type="match status" value="1"/>
</dbReference>
<protein>
    <submittedName>
        <fullName evidence="4">Efflux RND transporter periplasmic adaptor subunit</fullName>
    </submittedName>
</protein>
<dbReference type="Gene3D" id="2.40.50.100">
    <property type="match status" value="1"/>
</dbReference>
<dbReference type="Proteomes" id="UP001203423">
    <property type="component" value="Unassembled WGS sequence"/>
</dbReference>
<evidence type="ECO:0000256" key="2">
    <source>
        <dbReference type="SAM" id="SignalP"/>
    </source>
</evidence>
<feature type="domain" description="CzcB-like barrel-sandwich hybrid" evidence="3">
    <location>
        <begin position="61"/>
        <end position="185"/>
    </location>
</feature>
<accession>A0ABT0L6L7</accession>
<sequence>MKLSFSSITLVLLTSLISGCKPATSTVAIDPIRPVKLMTINSLSQGQDRTFPARIEANQEANLSFRIAGQVIALPLLEGQEVQKGELLAQLDDRDAHNALLTREANYDLISADFKRKTQLLKKMLISQAEFDTAKAELKSTKAALANAQDQLSYTQLNAPFSGTIAKRIINNHQIVQANQAVLTLQKNATIDVVIQVPETLAASIKDYDEARARHAQITFNAKPERHYPVTLKEYSTEITPGSQTYTVTFSLQQPDDLNVFPGMSAELTLDLVKADLSTAPILLPQTALAKRDSDNASIVWIFDDTTQTVHSSVISIGAVHADGIEVLSGIKLGEQVVVAGIQHLNEDMKVKALRWQRGV</sequence>
<dbReference type="PANTHER" id="PTHR30469">
    <property type="entry name" value="MULTIDRUG RESISTANCE PROTEIN MDTA"/>
    <property type="match status" value="1"/>
</dbReference>
<keyword evidence="5" id="KW-1185">Reference proteome</keyword>
<dbReference type="Gene3D" id="2.40.420.20">
    <property type="match status" value="1"/>
</dbReference>
<gene>
    <name evidence="4" type="ORF">L2764_00570</name>
</gene>
<feature type="chain" id="PRO_5046507297" evidence="2">
    <location>
        <begin position="24"/>
        <end position="360"/>
    </location>
</feature>
<evidence type="ECO:0000313" key="5">
    <source>
        <dbReference type="Proteomes" id="UP001203423"/>
    </source>
</evidence>
<reference evidence="4 5" key="1">
    <citation type="submission" date="2022-01" db="EMBL/GenBank/DDBJ databases">
        <title>Whole genome-based taxonomy of the Shewanellaceae.</title>
        <authorList>
            <person name="Martin-Rodriguez A.J."/>
        </authorList>
    </citation>
    <scope>NUCLEOTIDE SEQUENCE [LARGE SCALE GENOMIC DNA]</scope>
    <source>
        <strain evidence="4 5">DSM 17177</strain>
    </source>
</reference>
<dbReference type="Pfam" id="PF25973">
    <property type="entry name" value="BSH_CzcB"/>
    <property type="match status" value="1"/>
</dbReference>
<dbReference type="SUPFAM" id="SSF111369">
    <property type="entry name" value="HlyD-like secretion proteins"/>
    <property type="match status" value="1"/>
</dbReference>
<evidence type="ECO:0000259" key="3">
    <source>
        <dbReference type="Pfam" id="PF25973"/>
    </source>
</evidence>
<dbReference type="EMBL" id="JAKIKS010000001">
    <property type="protein sequence ID" value="MCL1123012.1"/>
    <property type="molecule type" value="Genomic_DNA"/>
</dbReference>